<dbReference type="Proteomes" id="UP000284902">
    <property type="component" value="Unassembled WGS sequence"/>
</dbReference>
<name>A0A414P881_9FIRM</name>
<comment type="caution">
    <text evidence="1">The sequence shown here is derived from an EMBL/GenBank/DDBJ whole genome shotgun (WGS) entry which is preliminary data.</text>
</comment>
<organism evidence="1 2">
    <name type="scientific">[Ruminococcus] lactaris</name>
    <dbReference type="NCBI Taxonomy" id="46228"/>
    <lineage>
        <taxon>Bacteria</taxon>
        <taxon>Bacillati</taxon>
        <taxon>Bacillota</taxon>
        <taxon>Clostridia</taxon>
        <taxon>Lachnospirales</taxon>
        <taxon>Lachnospiraceae</taxon>
        <taxon>Mediterraneibacter</taxon>
    </lineage>
</organism>
<dbReference type="RefSeq" id="WP_118212578.1">
    <property type="nucleotide sequence ID" value="NZ_JAQEAN010000008.1"/>
</dbReference>
<accession>A0A414P881</accession>
<proteinExistence type="predicted"/>
<reference evidence="1 2" key="1">
    <citation type="submission" date="2018-08" db="EMBL/GenBank/DDBJ databases">
        <title>A genome reference for cultivated species of the human gut microbiota.</title>
        <authorList>
            <person name="Zou Y."/>
            <person name="Xue W."/>
            <person name="Luo G."/>
        </authorList>
    </citation>
    <scope>NUCLEOTIDE SEQUENCE [LARGE SCALE GENOMIC DNA]</scope>
    <source>
        <strain evidence="1 2">AM25-1LB</strain>
    </source>
</reference>
<protein>
    <submittedName>
        <fullName evidence="1">Uncharacterized protein</fullName>
    </submittedName>
</protein>
<dbReference type="EMBL" id="QRHG01000006">
    <property type="protein sequence ID" value="RHF62328.1"/>
    <property type="molecule type" value="Genomic_DNA"/>
</dbReference>
<evidence type="ECO:0000313" key="2">
    <source>
        <dbReference type="Proteomes" id="UP000284902"/>
    </source>
</evidence>
<dbReference type="AlphaFoldDB" id="A0A414P881"/>
<evidence type="ECO:0000313" key="1">
    <source>
        <dbReference type="EMBL" id="RHF62328.1"/>
    </source>
</evidence>
<sequence length="61" mass="7150">MMNLLATLGARLWENHGFWIDKEHEIVQTDYDELPLLGKIGYNMMIFALKYGKDVDIDSYL</sequence>
<gene>
    <name evidence="1" type="ORF">DW672_03555</name>
</gene>